<dbReference type="RefSeq" id="WP_300953042.1">
    <property type="nucleotide sequence ID" value="NZ_JAUHJQ010000005.1"/>
</dbReference>
<keyword evidence="2" id="KW-1185">Reference proteome</keyword>
<sequence length="104" mass="11201">MTDDMCMNPIPIPPEAASARATCKALRIGPPRGVSDADCGTVESLVGISPDGYPMYANYWRPTKAQLEALAAGGFIELIQYAPRMTMHSMTVWDVPAVEGEDGR</sequence>
<dbReference type="EMBL" id="JAUHJQ010000005">
    <property type="protein sequence ID" value="MDN4173940.1"/>
    <property type="molecule type" value="Genomic_DNA"/>
</dbReference>
<accession>A0ABT8FHN0</accession>
<name>A0ABT8FHN0_9ACTN</name>
<comment type="caution">
    <text evidence="1">The sequence shown here is derived from an EMBL/GenBank/DDBJ whole genome shotgun (WGS) entry which is preliminary data.</text>
</comment>
<protein>
    <submittedName>
        <fullName evidence="1">Uncharacterized protein</fullName>
    </submittedName>
</protein>
<gene>
    <name evidence="1" type="ORF">QWY28_13345</name>
</gene>
<organism evidence="1 2">
    <name type="scientific">Nocardioides oceani</name>
    <dbReference type="NCBI Taxonomy" id="3058369"/>
    <lineage>
        <taxon>Bacteria</taxon>
        <taxon>Bacillati</taxon>
        <taxon>Actinomycetota</taxon>
        <taxon>Actinomycetes</taxon>
        <taxon>Propionibacteriales</taxon>
        <taxon>Nocardioidaceae</taxon>
        <taxon>Nocardioides</taxon>
    </lineage>
</organism>
<proteinExistence type="predicted"/>
<dbReference type="Proteomes" id="UP001168620">
    <property type="component" value="Unassembled WGS sequence"/>
</dbReference>
<evidence type="ECO:0000313" key="2">
    <source>
        <dbReference type="Proteomes" id="UP001168620"/>
    </source>
</evidence>
<evidence type="ECO:0000313" key="1">
    <source>
        <dbReference type="EMBL" id="MDN4173940.1"/>
    </source>
</evidence>
<reference evidence="1" key="1">
    <citation type="submission" date="2023-06" db="EMBL/GenBank/DDBJ databases">
        <title>Draft genome sequence of Nocardioides sp. SOB77.</title>
        <authorList>
            <person name="Zhang G."/>
        </authorList>
    </citation>
    <scope>NUCLEOTIDE SEQUENCE</scope>
    <source>
        <strain evidence="1">SOB77</strain>
    </source>
</reference>